<keyword evidence="6" id="KW-0539">Nucleus</keyword>
<feature type="domain" description="C2H2-type" evidence="8">
    <location>
        <begin position="135"/>
        <end position="162"/>
    </location>
</feature>
<dbReference type="FunFam" id="3.30.160.60:FF:000690">
    <property type="entry name" value="Zinc finger protein 354C"/>
    <property type="match status" value="1"/>
</dbReference>
<dbReference type="AlphaFoldDB" id="A0A0B7BMW6"/>
<dbReference type="SMART" id="SM00355">
    <property type="entry name" value="ZnF_C2H2"/>
    <property type="match status" value="2"/>
</dbReference>
<reference evidence="9" key="1">
    <citation type="submission" date="2014-12" db="EMBL/GenBank/DDBJ databases">
        <title>Insight into the proteome of Arion vulgaris.</title>
        <authorList>
            <person name="Aradska J."/>
            <person name="Bulat T."/>
            <person name="Smidak R."/>
            <person name="Sarate P."/>
            <person name="Gangsoo J."/>
            <person name="Sialana F."/>
            <person name="Bilban M."/>
            <person name="Lubec G."/>
        </authorList>
    </citation>
    <scope>NUCLEOTIDE SEQUENCE</scope>
    <source>
        <tissue evidence="9">Skin</tissue>
    </source>
</reference>
<evidence type="ECO:0000256" key="7">
    <source>
        <dbReference type="PROSITE-ProRule" id="PRU00042"/>
    </source>
</evidence>
<proteinExistence type="predicted"/>
<dbReference type="GO" id="GO:0008270">
    <property type="term" value="F:zinc ion binding"/>
    <property type="evidence" value="ECO:0007669"/>
    <property type="project" value="UniProtKB-KW"/>
</dbReference>
<dbReference type="GO" id="GO:0005634">
    <property type="term" value="C:nucleus"/>
    <property type="evidence" value="ECO:0007669"/>
    <property type="project" value="UniProtKB-SubCell"/>
</dbReference>
<evidence type="ECO:0000256" key="4">
    <source>
        <dbReference type="ARBA" id="ARBA00022771"/>
    </source>
</evidence>
<dbReference type="EMBL" id="HACG01047433">
    <property type="protein sequence ID" value="CEK94298.1"/>
    <property type="molecule type" value="Transcribed_RNA"/>
</dbReference>
<dbReference type="FunFam" id="3.30.160.60:FF:000065">
    <property type="entry name" value="B-cell CLL/lymphoma 6, member B"/>
    <property type="match status" value="1"/>
</dbReference>
<sequence length="231" mass="26233">QSNLCGEIDRDYLIDDINSSNEDCLTHSPVDVTQKKVTSLPNTQHLELATHDIVSDKMLEHYRSFVKKAVDKTEDICSPVREDTFRQWSHDAEGSVNVMDDQIKYEDIQTNDSIVTSHNGEGYSVSACKSNVHLFKCNVCGVEFIQSEHLQTHMKIHAREKSQKCNVLGGQSSNLDTDEEQLIIHKSMHAGVKLYECNLCSMSFTERSSLYRHKRVHTVEEHCKSDVCGKS</sequence>
<gene>
    <name evidence="9" type="primary">ORF200133</name>
</gene>
<evidence type="ECO:0000256" key="3">
    <source>
        <dbReference type="ARBA" id="ARBA00022737"/>
    </source>
</evidence>
<dbReference type="PROSITE" id="PS50157">
    <property type="entry name" value="ZINC_FINGER_C2H2_2"/>
    <property type="match status" value="2"/>
</dbReference>
<dbReference type="PROSITE" id="PS00028">
    <property type="entry name" value="ZINC_FINGER_C2H2_1"/>
    <property type="match status" value="2"/>
</dbReference>
<organism evidence="9">
    <name type="scientific">Arion vulgaris</name>
    <dbReference type="NCBI Taxonomy" id="1028688"/>
    <lineage>
        <taxon>Eukaryota</taxon>
        <taxon>Metazoa</taxon>
        <taxon>Spiralia</taxon>
        <taxon>Lophotrochozoa</taxon>
        <taxon>Mollusca</taxon>
        <taxon>Gastropoda</taxon>
        <taxon>Heterobranchia</taxon>
        <taxon>Euthyneura</taxon>
        <taxon>Panpulmonata</taxon>
        <taxon>Eupulmonata</taxon>
        <taxon>Stylommatophora</taxon>
        <taxon>Helicina</taxon>
        <taxon>Arionoidea</taxon>
        <taxon>Arionidae</taxon>
        <taxon>Arion</taxon>
    </lineage>
</organism>
<dbReference type="InterPro" id="IPR036236">
    <property type="entry name" value="Znf_C2H2_sf"/>
</dbReference>
<evidence type="ECO:0000313" key="9">
    <source>
        <dbReference type="EMBL" id="CEK94298.1"/>
    </source>
</evidence>
<evidence type="ECO:0000256" key="6">
    <source>
        <dbReference type="ARBA" id="ARBA00023242"/>
    </source>
</evidence>
<dbReference type="Gene3D" id="3.30.160.60">
    <property type="entry name" value="Classic Zinc Finger"/>
    <property type="match status" value="2"/>
</dbReference>
<name>A0A0B7BMW6_9EUPU</name>
<feature type="non-terminal residue" evidence="9">
    <location>
        <position position="1"/>
    </location>
</feature>
<keyword evidence="3" id="KW-0677">Repeat</keyword>
<feature type="non-terminal residue" evidence="9">
    <location>
        <position position="231"/>
    </location>
</feature>
<keyword evidence="5" id="KW-0862">Zinc</keyword>
<evidence type="ECO:0000256" key="1">
    <source>
        <dbReference type="ARBA" id="ARBA00004123"/>
    </source>
</evidence>
<comment type="subcellular location">
    <subcellularLocation>
        <location evidence="1">Nucleus</location>
    </subcellularLocation>
</comment>
<protein>
    <recommendedName>
        <fullName evidence="8">C2H2-type domain-containing protein</fullName>
    </recommendedName>
</protein>
<dbReference type="Pfam" id="PF00096">
    <property type="entry name" value="zf-C2H2"/>
    <property type="match status" value="2"/>
</dbReference>
<keyword evidence="4 7" id="KW-0863">Zinc-finger</keyword>
<dbReference type="InterPro" id="IPR013087">
    <property type="entry name" value="Znf_C2H2_type"/>
</dbReference>
<keyword evidence="2" id="KW-0479">Metal-binding</keyword>
<dbReference type="GO" id="GO:0000978">
    <property type="term" value="F:RNA polymerase II cis-regulatory region sequence-specific DNA binding"/>
    <property type="evidence" value="ECO:0007669"/>
    <property type="project" value="TreeGrafter"/>
</dbReference>
<accession>A0A0B7BMW6</accession>
<feature type="domain" description="C2H2-type" evidence="8">
    <location>
        <begin position="195"/>
        <end position="222"/>
    </location>
</feature>
<evidence type="ECO:0000256" key="2">
    <source>
        <dbReference type="ARBA" id="ARBA00022723"/>
    </source>
</evidence>
<dbReference type="GO" id="GO:0000981">
    <property type="term" value="F:DNA-binding transcription factor activity, RNA polymerase II-specific"/>
    <property type="evidence" value="ECO:0007669"/>
    <property type="project" value="TreeGrafter"/>
</dbReference>
<evidence type="ECO:0000256" key="5">
    <source>
        <dbReference type="ARBA" id="ARBA00022833"/>
    </source>
</evidence>
<dbReference type="SUPFAM" id="SSF57667">
    <property type="entry name" value="beta-beta-alpha zinc fingers"/>
    <property type="match status" value="2"/>
</dbReference>
<dbReference type="PANTHER" id="PTHR23226:SF416">
    <property type="entry name" value="FI01424P"/>
    <property type="match status" value="1"/>
</dbReference>
<evidence type="ECO:0000259" key="8">
    <source>
        <dbReference type="PROSITE" id="PS50157"/>
    </source>
</evidence>
<dbReference type="PANTHER" id="PTHR23226">
    <property type="entry name" value="ZINC FINGER AND SCAN DOMAIN-CONTAINING"/>
    <property type="match status" value="1"/>
</dbReference>